<comment type="caution">
    <text evidence="2">The sequence shown here is derived from an EMBL/GenBank/DDBJ whole genome shotgun (WGS) entry which is preliminary data.</text>
</comment>
<reference evidence="2 3" key="1">
    <citation type="journal article" date="2019" name="Int. J. Syst. Evol. Microbiol.">
        <title>The Global Catalogue of Microorganisms (GCM) 10K type strain sequencing project: providing services to taxonomists for standard genome sequencing and annotation.</title>
        <authorList>
            <consortium name="The Broad Institute Genomics Platform"/>
            <consortium name="The Broad Institute Genome Sequencing Center for Infectious Disease"/>
            <person name="Wu L."/>
            <person name="Ma J."/>
        </authorList>
    </citation>
    <scope>NUCLEOTIDE SEQUENCE [LARGE SCALE GENOMIC DNA]</scope>
    <source>
        <strain evidence="2 3">JCM 15628</strain>
    </source>
</reference>
<dbReference type="InterPro" id="IPR000182">
    <property type="entry name" value="GNAT_dom"/>
</dbReference>
<sequence>MSPAACAFTLLTDPADALTRFAPLVQREPEALSVVASVTQSLVTDPGRYAHPRWWAGSTPSGEVVAAFMHTPPHPLHVALATSDEARDLAALLAEAGDDLPGVGGERAAAEAFAQEWTARTGATAAVAMRQGRYDLPARPRVPFEVPGRFRVATAADTLLLDGWHQQFFDAIEGAGRAAPPLTRHLADGRVGLWEDAGEPVSMAYASPASGGVTRISGVWTPPELRGRGYASGVVAALSAARMDAGEMCMLYTDLANPTSNAIYSAMGYRRVGDSISITFGR</sequence>
<dbReference type="EMBL" id="BAAAPU010000003">
    <property type="protein sequence ID" value="GAA1969896.1"/>
    <property type="molecule type" value="Genomic_DNA"/>
</dbReference>
<dbReference type="SUPFAM" id="SSF55729">
    <property type="entry name" value="Acyl-CoA N-acyltransferases (Nat)"/>
    <property type="match status" value="1"/>
</dbReference>
<evidence type="ECO:0000313" key="3">
    <source>
        <dbReference type="Proteomes" id="UP001500013"/>
    </source>
</evidence>
<name>A0ABN2RIU7_9MICO</name>
<feature type="domain" description="N-acetyltransferase" evidence="1">
    <location>
        <begin position="148"/>
        <end position="282"/>
    </location>
</feature>
<dbReference type="PROSITE" id="PS51186">
    <property type="entry name" value="GNAT"/>
    <property type="match status" value="1"/>
</dbReference>
<dbReference type="Pfam" id="PF08445">
    <property type="entry name" value="FR47"/>
    <property type="match status" value="1"/>
</dbReference>
<dbReference type="Gene3D" id="3.40.630.30">
    <property type="match status" value="1"/>
</dbReference>
<dbReference type="InterPro" id="IPR013653">
    <property type="entry name" value="GCN5-like_dom"/>
</dbReference>
<evidence type="ECO:0000313" key="2">
    <source>
        <dbReference type="EMBL" id="GAA1969896.1"/>
    </source>
</evidence>
<gene>
    <name evidence="2" type="ORF">GCM10009817_07310</name>
</gene>
<dbReference type="InterPro" id="IPR016181">
    <property type="entry name" value="Acyl_CoA_acyltransferase"/>
</dbReference>
<dbReference type="Proteomes" id="UP001500013">
    <property type="component" value="Unassembled WGS sequence"/>
</dbReference>
<proteinExistence type="predicted"/>
<evidence type="ECO:0000259" key="1">
    <source>
        <dbReference type="PROSITE" id="PS51186"/>
    </source>
</evidence>
<accession>A0ABN2RIU7</accession>
<protein>
    <submittedName>
        <fullName evidence="2">GNAT family N-acetyltransferase</fullName>
    </submittedName>
</protein>
<dbReference type="RefSeq" id="WP_344058504.1">
    <property type="nucleotide sequence ID" value="NZ_BAAAPU010000003.1"/>
</dbReference>
<keyword evidence="3" id="KW-1185">Reference proteome</keyword>
<organism evidence="2 3">
    <name type="scientific">Terrabacter lapilli</name>
    <dbReference type="NCBI Taxonomy" id="436231"/>
    <lineage>
        <taxon>Bacteria</taxon>
        <taxon>Bacillati</taxon>
        <taxon>Actinomycetota</taxon>
        <taxon>Actinomycetes</taxon>
        <taxon>Micrococcales</taxon>
        <taxon>Intrasporangiaceae</taxon>
        <taxon>Terrabacter</taxon>
    </lineage>
</organism>